<reference evidence="1 2" key="1">
    <citation type="submission" date="2018-01" db="EMBL/GenBank/DDBJ databases">
        <title>G. obscuriglobus.</title>
        <authorList>
            <person name="Franke J."/>
            <person name="Blomberg W."/>
            <person name="Selmecki A."/>
        </authorList>
    </citation>
    <scope>NUCLEOTIDE SEQUENCE [LARGE SCALE GENOMIC DNA]</scope>
    <source>
        <strain evidence="1 2">DSM 5831</strain>
    </source>
</reference>
<proteinExistence type="predicted"/>
<dbReference type="AlphaFoldDB" id="A0A2Z3GW31"/>
<accession>A0A2Z3GW31</accession>
<dbReference type="EMBL" id="CP025958">
    <property type="protein sequence ID" value="AWM37933.1"/>
    <property type="molecule type" value="Genomic_DNA"/>
</dbReference>
<name>A0A2Z3GW31_9BACT</name>
<protein>
    <submittedName>
        <fullName evidence="1">Uncharacterized protein</fullName>
    </submittedName>
</protein>
<evidence type="ECO:0000313" key="1">
    <source>
        <dbReference type="EMBL" id="AWM37933.1"/>
    </source>
</evidence>
<evidence type="ECO:0000313" key="2">
    <source>
        <dbReference type="Proteomes" id="UP000245802"/>
    </source>
</evidence>
<keyword evidence="2" id="KW-1185">Reference proteome</keyword>
<sequence length="128" mass="14078">MYRAIGLLKPDTDFTVAEAEQRLAQAFPGFTINRTADRVDVARGDWWIALARAADERVAQEIEGLAGHIAGVEPDEAAAYVAAGARVEVWTDVPDPLMEHFNDYLKVIEVLKSFKGLLAVDPKERGVL</sequence>
<organism evidence="1 2">
    <name type="scientific">Gemmata obscuriglobus</name>
    <dbReference type="NCBI Taxonomy" id="114"/>
    <lineage>
        <taxon>Bacteria</taxon>
        <taxon>Pseudomonadati</taxon>
        <taxon>Planctomycetota</taxon>
        <taxon>Planctomycetia</taxon>
        <taxon>Gemmatales</taxon>
        <taxon>Gemmataceae</taxon>
        <taxon>Gemmata</taxon>
    </lineage>
</organism>
<dbReference type="RefSeq" id="WP_010037410.1">
    <property type="nucleotide sequence ID" value="NZ_CP025958.1"/>
</dbReference>
<dbReference type="OrthoDB" id="285731at2"/>
<dbReference type="Proteomes" id="UP000245802">
    <property type="component" value="Chromosome"/>
</dbReference>
<gene>
    <name evidence="1" type="ORF">C1280_13655</name>
</gene>
<dbReference type="KEGG" id="gog:C1280_13655"/>